<keyword evidence="10" id="KW-0067">ATP-binding</keyword>
<dbReference type="SMART" id="SM00487">
    <property type="entry name" value="DEXDc"/>
    <property type="match status" value="1"/>
</dbReference>
<dbReference type="GO" id="GO:0006281">
    <property type="term" value="P:DNA repair"/>
    <property type="evidence" value="ECO:0007669"/>
    <property type="project" value="UniProtKB-KW"/>
</dbReference>
<dbReference type="STRING" id="631454.N177_0758"/>
<dbReference type="InterPro" id="IPR027417">
    <property type="entry name" value="P-loop_NTPase"/>
</dbReference>
<dbReference type="GO" id="GO:0016787">
    <property type="term" value="F:hydrolase activity"/>
    <property type="evidence" value="ECO:0007669"/>
    <property type="project" value="UniProtKB-KW"/>
</dbReference>
<dbReference type="EMBL" id="AWXZ01000014">
    <property type="protein sequence ID" value="ESR26539.1"/>
    <property type="molecule type" value="Genomic_DNA"/>
</dbReference>
<dbReference type="PATRIC" id="fig|631454.5.peg.747"/>
<dbReference type="GO" id="GO:0006310">
    <property type="term" value="P:DNA recombination"/>
    <property type="evidence" value="ECO:0007669"/>
    <property type="project" value="UniProtKB-UniRule"/>
</dbReference>
<dbReference type="PROSITE" id="PS50967">
    <property type="entry name" value="HRDC"/>
    <property type="match status" value="1"/>
</dbReference>
<evidence type="ECO:0000256" key="1">
    <source>
        <dbReference type="ARBA" id="ARBA00001946"/>
    </source>
</evidence>
<dbReference type="InterPro" id="IPR044876">
    <property type="entry name" value="HRDC_dom_sf"/>
</dbReference>
<dbReference type="Pfam" id="PF09382">
    <property type="entry name" value="RQC"/>
    <property type="match status" value="1"/>
</dbReference>
<dbReference type="eggNOG" id="COG0514">
    <property type="taxonomic scope" value="Bacteria"/>
</dbReference>
<dbReference type="GO" id="GO:0043138">
    <property type="term" value="F:3'-5' DNA helicase activity"/>
    <property type="evidence" value="ECO:0007669"/>
    <property type="project" value="UniProtKB-EC"/>
</dbReference>
<keyword evidence="5" id="KW-0547">Nucleotide-binding</keyword>
<dbReference type="InterPro" id="IPR011545">
    <property type="entry name" value="DEAD/DEAH_box_helicase_dom"/>
</dbReference>
<dbReference type="Pfam" id="PF00570">
    <property type="entry name" value="HRDC"/>
    <property type="match status" value="1"/>
</dbReference>
<dbReference type="PROSITE" id="PS51194">
    <property type="entry name" value="HELICASE_CTER"/>
    <property type="match status" value="1"/>
</dbReference>
<dbReference type="PROSITE" id="PS51192">
    <property type="entry name" value="HELICASE_ATP_BIND_1"/>
    <property type="match status" value="1"/>
</dbReference>
<dbReference type="FunFam" id="3.40.50.300:FF:000156">
    <property type="entry name" value="ATP-dependent DNA helicase recQ"/>
    <property type="match status" value="1"/>
</dbReference>
<dbReference type="Pfam" id="PF16124">
    <property type="entry name" value="RecQ_Zn_bind"/>
    <property type="match status" value="1"/>
</dbReference>
<dbReference type="SMART" id="SM00956">
    <property type="entry name" value="RQC"/>
    <property type="match status" value="1"/>
</dbReference>
<dbReference type="GO" id="GO:0043590">
    <property type="term" value="C:bacterial nucleoid"/>
    <property type="evidence" value="ECO:0007669"/>
    <property type="project" value="TreeGrafter"/>
</dbReference>
<comment type="catalytic activity">
    <reaction evidence="15">
        <text>Couples ATP hydrolysis with the unwinding of duplex DNA by translocating in the 3'-5' direction.</text>
        <dbReference type="EC" id="5.6.2.4"/>
    </reaction>
</comment>
<dbReference type="InterPro" id="IPR001650">
    <property type="entry name" value="Helicase_C-like"/>
</dbReference>
<evidence type="ECO:0000259" key="17">
    <source>
        <dbReference type="PROSITE" id="PS50967"/>
    </source>
</evidence>
<evidence type="ECO:0000256" key="8">
    <source>
        <dbReference type="ARBA" id="ARBA00022806"/>
    </source>
</evidence>
<dbReference type="CDD" id="cd18794">
    <property type="entry name" value="SF2_C_RecQ"/>
    <property type="match status" value="1"/>
</dbReference>
<dbReference type="GO" id="GO:0046872">
    <property type="term" value="F:metal ion binding"/>
    <property type="evidence" value="ECO:0007669"/>
    <property type="project" value="UniProtKB-KW"/>
</dbReference>
<reference evidence="20 21" key="1">
    <citation type="journal article" date="2014" name="Genome Announc.">
        <title>Draft Genome Sequence of Lutibaculum baratangense Strain AMV1T, Isolated from a Mud Volcano in Andamans, India.</title>
        <authorList>
            <person name="Singh A."/>
            <person name="Sreenivas A."/>
            <person name="Sathyanarayana Reddy G."/>
            <person name="Pinnaka A.K."/>
            <person name="Shivaji S."/>
        </authorList>
    </citation>
    <scope>NUCLEOTIDE SEQUENCE [LARGE SCALE GENOMIC DNA]</scope>
    <source>
        <strain evidence="20 21">AMV1</strain>
    </source>
</reference>
<dbReference type="Gene3D" id="1.10.150.80">
    <property type="entry name" value="HRDC domain"/>
    <property type="match status" value="1"/>
</dbReference>
<dbReference type="SMART" id="SM00341">
    <property type="entry name" value="HRDC"/>
    <property type="match status" value="1"/>
</dbReference>
<sequence length="608" mass="66668">MLQDASPEITDAEAAASGRRKLDVLRQTFGFDSFRSGQEEIVDSVLAGQNTLAIMPTGAGKSLCYQLPALVLGGLTIVVSPLIALMEDQVAALTVAGLAAGAIHSGKSRDENVAVWRRVAAGEIRLIYMSPERLLSDRMIAALQRLPVRLIAVDEAHCVSQWGHSFRSDYLGLSILRERFPGIGILALTATADTTTREEIRNKLFGAEARVFVSGFDRPNIQLTVVEKDDTSRQIERFIDERPGVSGIVYRLSRKKVEQTAERLAAKGVRALPYHAGMSQEDRARNQETFLAEAGVVMVATIAFGMGIDKSDVRYVLHGDLPSSLEAYYQEIGRAGRDGAAAEAHLLYGLEDVQLRRRFIDEQETDEARKAVEARRLDALLGFCEASTCRRSVLLRYFGEEQEPCGNCDVCLDPPQLVDGTEPARLALAAVSETGERFGAAHVVSVLIGRQTDKIRERGHDTLTVYGAGAARPANEWRSILRQMVTGGLLHLDHGAFGSVTMTREGRLLAEGQGRFDMRPVRKPAKKPRGEAAQLPPEDAELMGRLKKLRRELAAERGVPAYVIFSDRTLAELARHRPGSLTELAEIHGVGRAKLEQFGQPFLQLLAD</sequence>
<organism evidence="20 21">
    <name type="scientific">Lutibaculum baratangense AMV1</name>
    <dbReference type="NCBI Taxonomy" id="631454"/>
    <lineage>
        <taxon>Bacteria</taxon>
        <taxon>Pseudomonadati</taxon>
        <taxon>Pseudomonadota</taxon>
        <taxon>Alphaproteobacteria</taxon>
        <taxon>Hyphomicrobiales</taxon>
        <taxon>Tepidamorphaceae</taxon>
        <taxon>Lutibaculum</taxon>
    </lineage>
</organism>
<dbReference type="PANTHER" id="PTHR13710">
    <property type="entry name" value="DNA HELICASE RECQ FAMILY MEMBER"/>
    <property type="match status" value="1"/>
</dbReference>
<dbReference type="InterPro" id="IPR032284">
    <property type="entry name" value="RecQ_Zn-bd"/>
</dbReference>
<dbReference type="GO" id="GO:0009432">
    <property type="term" value="P:SOS response"/>
    <property type="evidence" value="ECO:0007669"/>
    <property type="project" value="UniProtKB-UniRule"/>
</dbReference>
<name>V4RMN6_9HYPH</name>
<dbReference type="InterPro" id="IPR018982">
    <property type="entry name" value="RQC_domain"/>
</dbReference>
<dbReference type="PANTHER" id="PTHR13710:SF105">
    <property type="entry name" value="ATP-DEPENDENT DNA HELICASE Q1"/>
    <property type="match status" value="1"/>
</dbReference>
<dbReference type="AlphaFoldDB" id="V4RMN6"/>
<proteinExistence type="inferred from homology"/>
<dbReference type="GO" id="GO:0006260">
    <property type="term" value="P:DNA replication"/>
    <property type="evidence" value="ECO:0007669"/>
    <property type="project" value="InterPro"/>
</dbReference>
<comment type="caution">
    <text evidence="20">The sequence shown here is derived from an EMBL/GenBank/DDBJ whole genome shotgun (WGS) entry which is preliminary data.</text>
</comment>
<keyword evidence="12" id="KW-0233">DNA recombination</keyword>
<evidence type="ECO:0000256" key="7">
    <source>
        <dbReference type="ARBA" id="ARBA00022801"/>
    </source>
</evidence>
<evidence type="ECO:0000256" key="4">
    <source>
        <dbReference type="ARBA" id="ARBA00022723"/>
    </source>
</evidence>
<evidence type="ECO:0000256" key="2">
    <source>
        <dbReference type="ARBA" id="ARBA00001947"/>
    </source>
</evidence>
<dbReference type="SMART" id="SM00490">
    <property type="entry name" value="HELICc"/>
    <property type="match status" value="1"/>
</dbReference>
<evidence type="ECO:0000256" key="12">
    <source>
        <dbReference type="ARBA" id="ARBA00023172"/>
    </source>
</evidence>
<evidence type="ECO:0000256" key="9">
    <source>
        <dbReference type="ARBA" id="ARBA00022833"/>
    </source>
</evidence>
<dbReference type="GO" id="GO:0003677">
    <property type="term" value="F:DNA binding"/>
    <property type="evidence" value="ECO:0007669"/>
    <property type="project" value="UniProtKB-KW"/>
</dbReference>
<dbReference type="GO" id="GO:0005524">
    <property type="term" value="F:ATP binding"/>
    <property type="evidence" value="ECO:0007669"/>
    <property type="project" value="UniProtKB-KW"/>
</dbReference>
<dbReference type="NCBIfam" id="TIGR01389">
    <property type="entry name" value="recQ"/>
    <property type="match status" value="1"/>
</dbReference>
<evidence type="ECO:0000313" key="21">
    <source>
        <dbReference type="Proteomes" id="UP000017819"/>
    </source>
</evidence>
<dbReference type="SUPFAM" id="SSF47819">
    <property type="entry name" value="HRDC-like"/>
    <property type="match status" value="1"/>
</dbReference>
<protein>
    <recommendedName>
        <fullName evidence="16">DNA helicase RecQ</fullName>
        <ecNumber evidence="16">5.6.2.4</ecNumber>
    </recommendedName>
</protein>
<evidence type="ECO:0000256" key="5">
    <source>
        <dbReference type="ARBA" id="ARBA00022741"/>
    </source>
</evidence>
<keyword evidence="11" id="KW-0238">DNA-binding</keyword>
<keyword evidence="6" id="KW-0227">DNA damage</keyword>
<feature type="domain" description="Helicase C-terminal" evidence="19">
    <location>
        <begin position="234"/>
        <end position="378"/>
    </location>
</feature>
<evidence type="ECO:0000256" key="15">
    <source>
        <dbReference type="ARBA" id="ARBA00034617"/>
    </source>
</evidence>
<dbReference type="GO" id="GO:0005737">
    <property type="term" value="C:cytoplasm"/>
    <property type="evidence" value="ECO:0007669"/>
    <property type="project" value="TreeGrafter"/>
</dbReference>
<evidence type="ECO:0000259" key="18">
    <source>
        <dbReference type="PROSITE" id="PS51192"/>
    </source>
</evidence>
<dbReference type="InterPro" id="IPR006293">
    <property type="entry name" value="DNA_helicase_ATP-dep_RecQ_bac"/>
</dbReference>
<dbReference type="InterPro" id="IPR036388">
    <property type="entry name" value="WH-like_DNA-bd_sf"/>
</dbReference>
<dbReference type="FunFam" id="3.40.50.300:FF:001389">
    <property type="entry name" value="ATP-dependent DNA helicase RecQ"/>
    <property type="match status" value="1"/>
</dbReference>
<feature type="domain" description="HRDC" evidence="17">
    <location>
        <begin position="536"/>
        <end position="608"/>
    </location>
</feature>
<evidence type="ECO:0000256" key="16">
    <source>
        <dbReference type="NCBIfam" id="TIGR01389"/>
    </source>
</evidence>
<dbReference type="InterPro" id="IPR014001">
    <property type="entry name" value="Helicase_ATP-bd"/>
</dbReference>
<dbReference type="InterPro" id="IPR004589">
    <property type="entry name" value="DNA_helicase_ATP-dep_RecQ"/>
</dbReference>
<dbReference type="InterPro" id="IPR002121">
    <property type="entry name" value="HRDC_dom"/>
</dbReference>
<dbReference type="Pfam" id="PF00271">
    <property type="entry name" value="Helicase_C"/>
    <property type="match status" value="1"/>
</dbReference>
<dbReference type="RefSeq" id="WP_023430906.1">
    <property type="nucleotide sequence ID" value="NZ_AWXZ01000014.1"/>
</dbReference>
<dbReference type="Gene3D" id="3.40.50.300">
    <property type="entry name" value="P-loop containing nucleotide triphosphate hydrolases"/>
    <property type="match status" value="2"/>
</dbReference>
<comment type="similarity">
    <text evidence="3">Belongs to the helicase family. RecQ subfamily.</text>
</comment>
<keyword evidence="8 20" id="KW-0347">Helicase</keyword>
<dbReference type="Pfam" id="PF00270">
    <property type="entry name" value="DEAD"/>
    <property type="match status" value="1"/>
</dbReference>
<dbReference type="CDD" id="cd17920">
    <property type="entry name" value="DEXHc_RecQ"/>
    <property type="match status" value="1"/>
</dbReference>
<gene>
    <name evidence="20" type="ORF">N177_0758</name>
</gene>
<keyword evidence="13" id="KW-0234">DNA repair</keyword>
<dbReference type="InterPro" id="IPR010997">
    <property type="entry name" value="HRDC-like_sf"/>
</dbReference>
<accession>V4RMN6</accession>
<dbReference type="NCBIfam" id="TIGR00614">
    <property type="entry name" value="recQ_fam"/>
    <property type="match status" value="1"/>
</dbReference>
<dbReference type="Proteomes" id="UP000017819">
    <property type="component" value="Unassembled WGS sequence"/>
</dbReference>
<comment type="cofactor">
    <cofactor evidence="1">
        <name>Mg(2+)</name>
        <dbReference type="ChEBI" id="CHEBI:18420"/>
    </cofactor>
</comment>
<evidence type="ECO:0000256" key="13">
    <source>
        <dbReference type="ARBA" id="ARBA00023204"/>
    </source>
</evidence>
<dbReference type="SUPFAM" id="SSF52540">
    <property type="entry name" value="P-loop containing nucleoside triphosphate hydrolases"/>
    <property type="match status" value="2"/>
</dbReference>
<dbReference type="GO" id="GO:0030894">
    <property type="term" value="C:replisome"/>
    <property type="evidence" value="ECO:0007669"/>
    <property type="project" value="TreeGrafter"/>
</dbReference>
<keyword evidence="21" id="KW-1185">Reference proteome</keyword>
<dbReference type="EC" id="5.6.2.4" evidence="16"/>
<dbReference type="Gene3D" id="1.10.10.10">
    <property type="entry name" value="Winged helix-like DNA-binding domain superfamily/Winged helix DNA-binding domain"/>
    <property type="match status" value="1"/>
</dbReference>
<evidence type="ECO:0000256" key="6">
    <source>
        <dbReference type="ARBA" id="ARBA00022763"/>
    </source>
</evidence>
<evidence type="ECO:0000256" key="10">
    <source>
        <dbReference type="ARBA" id="ARBA00022840"/>
    </source>
</evidence>
<keyword evidence="7" id="KW-0378">Hydrolase</keyword>
<evidence type="ECO:0000256" key="3">
    <source>
        <dbReference type="ARBA" id="ARBA00005446"/>
    </source>
</evidence>
<evidence type="ECO:0000256" key="14">
    <source>
        <dbReference type="ARBA" id="ARBA00023235"/>
    </source>
</evidence>
<keyword evidence="4" id="KW-0479">Metal-binding</keyword>
<evidence type="ECO:0000256" key="11">
    <source>
        <dbReference type="ARBA" id="ARBA00023125"/>
    </source>
</evidence>
<feature type="domain" description="Helicase ATP-binding" evidence="18">
    <location>
        <begin position="42"/>
        <end position="210"/>
    </location>
</feature>
<evidence type="ECO:0000259" key="19">
    <source>
        <dbReference type="PROSITE" id="PS51194"/>
    </source>
</evidence>
<evidence type="ECO:0000313" key="20">
    <source>
        <dbReference type="EMBL" id="ESR26539.1"/>
    </source>
</evidence>
<keyword evidence="14" id="KW-0413">Isomerase</keyword>
<comment type="cofactor">
    <cofactor evidence="2">
        <name>Zn(2+)</name>
        <dbReference type="ChEBI" id="CHEBI:29105"/>
    </cofactor>
</comment>
<dbReference type="GO" id="GO:0009378">
    <property type="term" value="F:four-way junction helicase activity"/>
    <property type="evidence" value="ECO:0007669"/>
    <property type="project" value="TreeGrafter"/>
</dbReference>
<keyword evidence="9" id="KW-0862">Zinc</keyword>